<dbReference type="Proteomes" id="UP001056978">
    <property type="component" value="Chromosome 7"/>
</dbReference>
<gene>
    <name evidence="1" type="ORF">MKS88_001989</name>
</gene>
<evidence type="ECO:0000313" key="1">
    <source>
        <dbReference type="EMBL" id="KAI4839438.1"/>
    </source>
</evidence>
<evidence type="ECO:0000313" key="2">
    <source>
        <dbReference type="Proteomes" id="UP001056978"/>
    </source>
</evidence>
<name>A0ACB9YC31_PLABR</name>
<accession>A0ACB9YC31</accession>
<proteinExistence type="predicted"/>
<comment type="caution">
    <text evidence="1">The sequence shown here is derived from an EMBL/GenBank/DDBJ whole genome shotgun (WGS) entry which is preliminary data.</text>
</comment>
<dbReference type="EMBL" id="CM043775">
    <property type="protein sequence ID" value="KAI4839438.1"/>
    <property type="molecule type" value="Genomic_DNA"/>
</dbReference>
<protein>
    <submittedName>
        <fullName evidence="1">Uncharacterized protein</fullName>
    </submittedName>
</protein>
<reference evidence="1" key="1">
    <citation type="submission" date="2022-06" db="EMBL/GenBank/DDBJ databases">
        <title>The First Complete Genome of the Simian Malaria Parasite Plasmodium brasilianum.</title>
        <authorList>
            <person name="Bajic M."/>
            <person name="Ravishankar S."/>
        </authorList>
    </citation>
    <scope>NUCLEOTIDE SEQUENCE</scope>
    <source>
        <strain evidence="1">Bolivian I</strain>
    </source>
</reference>
<organism evidence="1 2">
    <name type="scientific">Plasmodium brasilianum</name>
    <dbReference type="NCBI Taxonomy" id="5824"/>
    <lineage>
        <taxon>Eukaryota</taxon>
        <taxon>Sar</taxon>
        <taxon>Alveolata</taxon>
        <taxon>Apicomplexa</taxon>
        <taxon>Aconoidasida</taxon>
        <taxon>Haemosporida</taxon>
        <taxon>Plasmodiidae</taxon>
        <taxon>Plasmodium</taxon>
        <taxon>Plasmodium (Plasmodium)</taxon>
    </lineage>
</organism>
<sequence length="1952" mass="229541">MMFNENSENNEESVSKVFMWMEGNYFLDVPHKGEMEKEKDEDVEDEEVADEEVADEDVAIEEVVDEDVADEDVADEEVADEDVAIEEVVDEDVADEDVADEDVADEDVAIEEVVDKEVVDKEVVDEEVVDEKVEGEKVEGEKVEGEKVNIVDVAADEGEAPEDEHVTLVKSTGYLFDNIYNEKNAFANIVENIMIYLNNLKKKNKYYNLIFSYYRYATKYNASDDYTFSKKIFEKVNSLDIIQLCISFNFTNESLFESLLSSYNELNLIELSKIYYILFDLTNFLIDIYDTFKEENKISTQFLHNFFLNYKLNYICEEKISSIHKYINDDNSNYISLLNLLLNYCMNLTENIMNFFISIKNEGASYLSEMIIVKKDFYEEVLKYGGANERGIQCGGADEALLKCGGTDREVFKCGDADEVILKCGGTEEVILKGKGTYEPIRKCGSVDESIRRCGSVDEPVRKCGSVDESIRRCGSVDESIRRCESVDEPIRRYESVDEPILKCSHVDKRHCYKKEDLIEEEHSSLISSTHYTDEGKKERCDDFFENCSDIKKESSYEYHKEIRDDPINLLNCMFICSCKENVVLLRGDRNENALMNNVNCVSSMNHMNCAGKIGQKNIYAYKIKTTNMNLNILKNSLCVLLKAMKITHYLNETIYKKIFLIFNEMFTGLMKCLYKKNDILFLNYFFTDILKTTHVMILYYNEKIEKSPKQTMLFYKSFNKLIDQICKYLHNKNLFFEIYSDICIESEHAHVQKYLHNYEETYYELFSLFYAIIAKTNRINNEIFLFFCCAVGEESTEGEEAAEGKKYRPDGKIGKVGKNLITHAENTKLHNFEDAPLYMNSSFLNSYKEKMKGKNINKHITIFIFLEKKITKFFFFFKYMFCFIWVKFRKGLEKNRCKVRRDFQLVLKKIKYVIFDMFVKYTKLLLIYQGYSKQGIDMGRRTGVSVFDQFHLYMKSIEQVVLSMLPYCPNDIITKLDIYMANRLKMVMQDVGVFHECNKSDEYDKFDEFVSFNRILYCPDGLYAEGREVLSNGVPLNDTNLLRHASHQGDTEQRSIEGDKRRFNEAIYTYFYKGKGNYYESSKVGNYKMKGGNCDEPKFEYISKVQFPKHCDIKCDHRHIQSSGQRWGALPSHMMLLNFLGLIYISIMEEITNDKYKFVYFRKCLVHVEFVKKLQLVLVSSVCNVSSKKWHKDCHKEQYKERYKEQYKERYKEQYKERYKEQYKERYKEQYKERYKEQYKERYKEQYKERYKELHKEIHKEPLNKVDGTEIGGSDAGIHVDKYFCFPYELLSLIIISQLKCFMNNTLNNYKICTSAVELLFYMSSSVNPFFFYIAKKLWKIIALYINKNEDIISLSALIKILFYLISNKKKGSVIQGNNRLFKNKVKCNNNKQYLLYVFLKNQIVVDVSGKNYLFFFHTFLKGIQAEELVALVIRIFLCTFHVHLQYTLNLLLKFLNAYEKKVEKEESKKNQVDISAQDDGARKEKEKVNIKQMVEDDLFYRRNTQNDCSKGMPAPLQSSNSVERKKNDRNENTNEVGNTSDEGNTIEEDNVISLFVYFDIIKAFPKLFFDCNNEVNLKNEIQSTFHFFIYVNEEYNLLEKRSEKNKYIKLLNKLKRTNQQFYYNSAKIYFPLIMSSLISYSQFFVLTNITQSFPKIIVVRFYENFFSNKFLYTLCNNSAYVQILSESLLVLMYLAMTCKSLDERQKNNNMIHPRGGLPPEDVLHPQVTDNNIRGTDENNKTYRARTGEYNDNMENTEIGKNRNSMNTADVDLSILSCLLKVYIIFLEEYPYMFLSSMLTLIKNNIRILKNETNFFIFYEKICNELKQDGKYSPPFKLLMLSILDFFFCNNGKDYLNSQEVANAHFSHFANFASSSREREENIKLSQMKRSNFLNVFFQNSFTSHSLSNFYLKNQLSKFFQKNLKKYSLHGQDVENLSNLLLVDLNKWTNI</sequence>
<keyword evidence="2" id="KW-1185">Reference proteome</keyword>